<dbReference type="AlphaFoldDB" id="A0A9P8VPA1"/>
<gene>
    <name evidence="2" type="ORF">F5X68DRAFT_257465</name>
</gene>
<keyword evidence="3" id="KW-1185">Reference proteome</keyword>
<name>A0A9P8VPA1_9PEZI</name>
<evidence type="ECO:0000256" key="1">
    <source>
        <dbReference type="SAM" id="MobiDB-lite"/>
    </source>
</evidence>
<protein>
    <submittedName>
        <fullName evidence="2">Uncharacterized protein</fullName>
    </submittedName>
</protein>
<dbReference type="Proteomes" id="UP000770015">
    <property type="component" value="Unassembled WGS sequence"/>
</dbReference>
<sequence length="265" mass="29806">MWIYVPLPSEDKLLGFGPRFSNPRVHFDTGHCFRTSLRGDFTVGRGSGPDGVPHWISRRSLLIHDLDEHQDGFSNPVGMHYIYPRSDECGGFSPTKPRSDAYSPGPYECFSSAPLESVRMVSIYRTTRENFHDGVFCQGLIIDYMNGAQRALGSCPVGVIPAECCTDIRHVRFSCTTSESQGSTVVIEVDPPVSDDENHDEGWTRFVEGATLEVWFTRWTMHMSLVLGSDKEKSDGEKPDEEWPGEEWPDGAWSDEDWSDEEESG</sequence>
<evidence type="ECO:0000313" key="2">
    <source>
        <dbReference type="EMBL" id="KAH6697236.1"/>
    </source>
</evidence>
<comment type="caution">
    <text evidence="2">The sequence shown here is derived from an EMBL/GenBank/DDBJ whole genome shotgun (WGS) entry which is preliminary data.</text>
</comment>
<feature type="region of interest" description="Disordered" evidence="1">
    <location>
        <begin position="228"/>
        <end position="265"/>
    </location>
</feature>
<accession>A0A9P8VPA1</accession>
<feature type="compositionally biased region" description="Acidic residues" evidence="1">
    <location>
        <begin position="238"/>
        <end position="265"/>
    </location>
</feature>
<dbReference type="EMBL" id="JAGSXJ010000001">
    <property type="protein sequence ID" value="KAH6697236.1"/>
    <property type="molecule type" value="Genomic_DNA"/>
</dbReference>
<evidence type="ECO:0000313" key="3">
    <source>
        <dbReference type="Proteomes" id="UP000770015"/>
    </source>
</evidence>
<dbReference type="OrthoDB" id="4843970at2759"/>
<organism evidence="2 3">
    <name type="scientific">Plectosphaerella plurivora</name>
    <dbReference type="NCBI Taxonomy" id="936078"/>
    <lineage>
        <taxon>Eukaryota</taxon>
        <taxon>Fungi</taxon>
        <taxon>Dikarya</taxon>
        <taxon>Ascomycota</taxon>
        <taxon>Pezizomycotina</taxon>
        <taxon>Sordariomycetes</taxon>
        <taxon>Hypocreomycetidae</taxon>
        <taxon>Glomerellales</taxon>
        <taxon>Plectosphaerellaceae</taxon>
        <taxon>Plectosphaerella</taxon>
    </lineage>
</organism>
<proteinExistence type="predicted"/>
<reference evidence="2" key="1">
    <citation type="journal article" date="2021" name="Nat. Commun.">
        <title>Genetic determinants of endophytism in the Arabidopsis root mycobiome.</title>
        <authorList>
            <person name="Mesny F."/>
            <person name="Miyauchi S."/>
            <person name="Thiergart T."/>
            <person name="Pickel B."/>
            <person name="Atanasova L."/>
            <person name="Karlsson M."/>
            <person name="Huettel B."/>
            <person name="Barry K.W."/>
            <person name="Haridas S."/>
            <person name="Chen C."/>
            <person name="Bauer D."/>
            <person name="Andreopoulos W."/>
            <person name="Pangilinan J."/>
            <person name="LaButti K."/>
            <person name="Riley R."/>
            <person name="Lipzen A."/>
            <person name="Clum A."/>
            <person name="Drula E."/>
            <person name="Henrissat B."/>
            <person name="Kohler A."/>
            <person name="Grigoriev I.V."/>
            <person name="Martin F.M."/>
            <person name="Hacquard S."/>
        </authorList>
    </citation>
    <scope>NUCLEOTIDE SEQUENCE</scope>
    <source>
        <strain evidence="2">MPI-SDFR-AT-0117</strain>
    </source>
</reference>